<feature type="compositionally biased region" description="Polar residues" evidence="5">
    <location>
        <begin position="214"/>
        <end position="224"/>
    </location>
</feature>
<feature type="domain" description="RNA polymerase sigma factor 70 region 4 type 2" evidence="7">
    <location>
        <begin position="138"/>
        <end position="174"/>
    </location>
</feature>
<dbReference type="RefSeq" id="WP_326454813.1">
    <property type="nucleotide sequence ID" value="NZ_JAYMFH010000011.1"/>
</dbReference>
<dbReference type="Gene3D" id="1.10.10.10">
    <property type="entry name" value="Winged helix-like DNA-binding domain superfamily/Winged helix DNA-binding domain"/>
    <property type="match status" value="1"/>
</dbReference>
<dbReference type="InterPro" id="IPR014284">
    <property type="entry name" value="RNA_pol_sigma-70_dom"/>
</dbReference>
<evidence type="ECO:0000259" key="7">
    <source>
        <dbReference type="Pfam" id="PF08281"/>
    </source>
</evidence>
<dbReference type="InterPro" id="IPR007627">
    <property type="entry name" value="RNA_pol_sigma70_r2"/>
</dbReference>
<dbReference type="PANTHER" id="PTHR43133">
    <property type="entry name" value="RNA POLYMERASE ECF-TYPE SIGMA FACTO"/>
    <property type="match status" value="1"/>
</dbReference>
<dbReference type="InterPro" id="IPR036388">
    <property type="entry name" value="WH-like_DNA-bd_sf"/>
</dbReference>
<evidence type="ECO:0000256" key="4">
    <source>
        <dbReference type="ARBA" id="ARBA00023163"/>
    </source>
</evidence>
<feature type="domain" description="RNA polymerase sigma-70 region 2" evidence="6">
    <location>
        <begin position="29"/>
        <end position="96"/>
    </location>
</feature>
<dbReference type="PANTHER" id="PTHR43133:SF51">
    <property type="entry name" value="RNA POLYMERASE SIGMA FACTOR"/>
    <property type="match status" value="1"/>
</dbReference>
<dbReference type="SUPFAM" id="SSF88946">
    <property type="entry name" value="Sigma2 domain of RNA polymerase sigma factors"/>
    <property type="match status" value="1"/>
</dbReference>
<sequence>MSIHPLSERQRDKLVRRAQRGDEAAFEQLVRDAASTLYRVCLGATGGNEDEAAEAVQDALLAAWKSIASLREPRYFKTWLTRICLNACTDLARKRRHCGLLDERADELADPAPHPAAALEADVGFRELVQAAGADNGAVIALYYGEGYQTDEIAELLGLKVATVRQRLSRGRRAIARALAIPEPTDPDETAPASPIERKSHRAPASPRAPGQRCTAQNFQRPVM</sequence>
<dbReference type="Pfam" id="PF04542">
    <property type="entry name" value="Sigma70_r2"/>
    <property type="match status" value="1"/>
</dbReference>
<evidence type="ECO:0000256" key="1">
    <source>
        <dbReference type="ARBA" id="ARBA00010641"/>
    </source>
</evidence>
<keyword evidence="2" id="KW-0805">Transcription regulation</keyword>
<keyword evidence="9" id="KW-1185">Reference proteome</keyword>
<dbReference type="InterPro" id="IPR013324">
    <property type="entry name" value="RNA_pol_sigma_r3/r4-like"/>
</dbReference>
<evidence type="ECO:0000256" key="5">
    <source>
        <dbReference type="SAM" id="MobiDB-lite"/>
    </source>
</evidence>
<protein>
    <submittedName>
        <fullName evidence="8">Sigma-70 family RNA polymerase sigma factor</fullName>
    </submittedName>
</protein>
<keyword evidence="4" id="KW-0804">Transcription</keyword>
<dbReference type="Pfam" id="PF08281">
    <property type="entry name" value="Sigma70_r4_2"/>
    <property type="match status" value="1"/>
</dbReference>
<evidence type="ECO:0000256" key="2">
    <source>
        <dbReference type="ARBA" id="ARBA00023015"/>
    </source>
</evidence>
<feature type="region of interest" description="Disordered" evidence="5">
    <location>
        <begin position="181"/>
        <end position="224"/>
    </location>
</feature>
<dbReference type="InterPro" id="IPR013325">
    <property type="entry name" value="RNA_pol_sigma_r2"/>
</dbReference>
<comment type="caution">
    <text evidence="8">The sequence shown here is derived from an EMBL/GenBank/DDBJ whole genome shotgun (WGS) entry which is preliminary data.</text>
</comment>
<dbReference type="Proteomes" id="UP001343724">
    <property type="component" value="Unassembled WGS sequence"/>
</dbReference>
<dbReference type="CDD" id="cd06171">
    <property type="entry name" value="Sigma70_r4"/>
    <property type="match status" value="1"/>
</dbReference>
<organism evidence="8 9">
    <name type="scientific">Adlercreutzia shanghongiae</name>
    <dbReference type="NCBI Taxonomy" id="3111773"/>
    <lineage>
        <taxon>Bacteria</taxon>
        <taxon>Bacillati</taxon>
        <taxon>Actinomycetota</taxon>
        <taxon>Coriobacteriia</taxon>
        <taxon>Eggerthellales</taxon>
        <taxon>Eggerthellaceae</taxon>
        <taxon>Adlercreutzia</taxon>
    </lineage>
</organism>
<name>A0ABU6IZJ1_9ACTN</name>
<reference evidence="8 9" key="1">
    <citation type="submission" date="2024-01" db="EMBL/GenBank/DDBJ databases">
        <title>novel species in genus Adlercreutzia.</title>
        <authorList>
            <person name="Liu X."/>
        </authorList>
    </citation>
    <scope>NUCLEOTIDE SEQUENCE [LARGE SCALE GENOMIC DNA]</scope>
    <source>
        <strain evidence="8 9">R22</strain>
    </source>
</reference>
<dbReference type="EMBL" id="JAYMFH010000011">
    <property type="protein sequence ID" value="MEC4295248.1"/>
    <property type="molecule type" value="Genomic_DNA"/>
</dbReference>
<gene>
    <name evidence="8" type="ORF">VJ920_07985</name>
</gene>
<comment type="similarity">
    <text evidence="1">Belongs to the sigma-70 factor family. ECF subfamily.</text>
</comment>
<evidence type="ECO:0000259" key="6">
    <source>
        <dbReference type="Pfam" id="PF04542"/>
    </source>
</evidence>
<dbReference type="SUPFAM" id="SSF88659">
    <property type="entry name" value="Sigma3 and sigma4 domains of RNA polymerase sigma factors"/>
    <property type="match status" value="1"/>
</dbReference>
<evidence type="ECO:0000256" key="3">
    <source>
        <dbReference type="ARBA" id="ARBA00023082"/>
    </source>
</evidence>
<evidence type="ECO:0000313" key="8">
    <source>
        <dbReference type="EMBL" id="MEC4295248.1"/>
    </source>
</evidence>
<dbReference type="InterPro" id="IPR013249">
    <property type="entry name" value="RNA_pol_sigma70_r4_t2"/>
</dbReference>
<keyword evidence="3" id="KW-0731">Sigma factor</keyword>
<evidence type="ECO:0000313" key="9">
    <source>
        <dbReference type="Proteomes" id="UP001343724"/>
    </source>
</evidence>
<accession>A0ABU6IZJ1</accession>
<dbReference type="NCBIfam" id="TIGR02937">
    <property type="entry name" value="sigma70-ECF"/>
    <property type="match status" value="1"/>
</dbReference>
<dbReference type="Gene3D" id="1.10.1740.10">
    <property type="match status" value="1"/>
</dbReference>
<proteinExistence type="inferred from homology"/>
<dbReference type="InterPro" id="IPR039425">
    <property type="entry name" value="RNA_pol_sigma-70-like"/>
</dbReference>